<dbReference type="InterPro" id="IPR052875">
    <property type="entry name" value="CRISPR_assoc_ribonuclease"/>
</dbReference>
<dbReference type="AlphaFoldDB" id="A0A832WIH4"/>
<dbReference type="PANTHER" id="PTHR37169:SF1">
    <property type="entry name" value="CRISPR SYSTEM ENDORIBONUCLEASE CSX1"/>
    <property type="match status" value="1"/>
</dbReference>
<dbReference type="InterPro" id="IPR010171">
    <property type="entry name" value="CRISPR_Csx1"/>
</dbReference>
<comment type="caution">
    <text evidence="3">The sequence shown here is derived from an EMBL/GenBank/DDBJ whole genome shotgun (WGS) entry which is preliminary data.</text>
</comment>
<dbReference type="SMR" id="A0A832WIH4"/>
<dbReference type="SUPFAM" id="SSF160980">
    <property type="entry name" value="SSO1389-like"/>
    <property type="match status" value="1"/>
</dbReference>
<dbReference type="Pfam" id="PF22230">
    <property type="entry name" value="Csx1_CARF"/>
    <property type="match status" value="1"/>
</dbReference>
<dbReference type="InterPro" id="IPR019016">
    <property type="entry name" value="Csx1-like_HEPN"/>
</dbReference>
<feature type="domain" description="CRISPR system endoribonuclease Csx1-like HEPN" evidence="1">
    <location>
        <begin position="339"/>
        <end position="404"/>
    </location>
</feature>
<dbReference type="CDD" id="cd09660">
    <property type="entry name" value="Csx1_III-U"/>
    <property type="match status" value="1"/>
</dbReference>
<evidence type="ECO:0000259" key="2">
    <source>
        <dbReference type="Pfam" id="PF22230"/>
    </source>
</evidence>
<dbReference type="InterPro" id="IPR013383">
    <property type="entry name" value="CRISPR-assoc_prot_DxTHG_CS"/>
</dbReference>
<gene>
    <name evidence="3" type="ORF">HA335_02225</name>
</gene>
<dbReference type="Pfam" id="PF09455">
    <property type="entry name" value="Csx1_HEPN"/>
    <property type="match status" value="1"/>
</dbReference>
<evidence type="ECO:0000259" key="1">
    <source>
        <dbReference type="Pfam" id="PF09455"/>
    </source>
</evidence>
<evidence type="ECO:0000313" key="3">
    <source>
        <dbReference type="EMBL" id="HII59389.1"/>
    </source>
</evidence>
<dbReference type="NCBIfam" id="TIGR01897">
    <property type="entry name" value="cas_MJ1666"/>
    <property type="match status" value="1"/>
</dbReference>
<feature type="domain" description="CRISPR system endoribonuclease Csx1 CARF" evidence="2">
    <location>
        <begin position="4"/>
        <end position="173"/>
    </location>
</feature>
<organism evidence="3 4">
    <name type="scientific">Methanocaldococcus jannaschii</name>
    <dbReference type="NCBI Taxonomy" id="2190"/>
    <lineage>
        <taxon>Archaea</taxon>
        <taxon>Methanobacteriati</taxon>
        <taxon>Methanobacteriota</taxon>
        <taxon>Methanomada group</taxon>
        <taxon>Methanococci</taxon>
        <taxon>Methanococcales</taxon>
        <taxon>Methanocaldococcaceae</taxon>
        <taxon>Methanocaldococcus</taxon>
    </lineage>
</organism>
<dbReference type="Gene3D" id="3.40.50.10640">
    <property type="entry name" value="SSO1389-like"/>
    <property type="match status" value="1"/>
</dbReference>
<dbReference type="Proteomes" id="UP000645676">
    <property type="component" value="Unassembled WGS sequence"/>
</dbReference>
<dbReference type="NCBIfam" id="TIGR02549">
    <property type="entry name" value="CRISPR_DxTHG"/>
    <property type="match status" value="1"/>
</dbReference>
<dbReference type="PANTHER" id="PTHR37169">
    <property type="entry name" value="CRISPR SYSTEM ENDORIBONUCLEASE CSX1-RELATED"/>
    <property type="match status" value="1"/>
</dbReference>
<dbReference type="InterPro" id="IPR053857">
    <property type="entry name" value="Csx1_CARF"/>
</dbReference>
<sequence>MQKILIAPWGNFSSWKKVIYSFNGVEKESKSSLSAIYDKINPDKVYILVLDTLSNLESENYGDIVKEVKEKTENFIKENLNIDNYEVIVCPGVGTFYNKDFEKYFKFYGNLTDYYSFALYELSKRLDGDLEVHLDLTHGLNYMPVLTYRVIKDLLEILAIKNKVRLVVYNSDPYVGREKEILNIHTVEDVIIKPSYDIKGMTLDFLDATKFVDKKEIGKIKKEINMNPKIKELRIMKQNINAFIASIVYALPLVYSTFFVKKDKIEIYLNELIGAFISNIKINPEDKILKRYLYFGEGFNSLVKAYFASKISEIPQLIKDELSLEEIDELKNTLFKENPNSQYIKNEISSLYNIINTKYKEEELSEILGNWTPIYKIRRENIDKFKIRNFLAHAGFEKSVTEIYISVENKNGKIELSEKTSLRYNKNYIEEKNGIKRFIFKYKDKNGKVEEINILEKIEEILLNK</sequence>
<proteinExistence type="predicted"/>
<reference evidence="3" key="1">
    <citation type="journal article" date="2020" name="bioRxiv">
        <title>A rank-normalized archaeal taxonomy based on genome phylogeny resolves widespread incomplete and uneven classifications.</title>
        <authorList>
            <person name="Rinke C."/>
            <person name="Chuvochina M."/>
            <person name="Mussig A.J."/>
            <person name="Chaumeil P.-A."/>
            <person name="Waite D.W."/>
            <person name="Whitman W.B."/>
            <person name="Parks D.H."/>
            <person name="Hugenholtz P."/>
        </authorList>
    </citation>
    <scope>NUCLEOTIDE SEQUENCE</scope>
    <source>
        <strain evidence="3">UBA8849</strain>
    </source>
</reference>
<evidence type="ECO:0000313" key="4">
    <source>
        <dbReference type="Proteomes" id="UP000645676"/>
    </source>
</evidence>
<dbReference type="OMA" id="ILIAPWG"/>
<protein>
    <submittedName>
        <fullName evidence="3">TIGR01897 family CRISPR-associated protein</fullName>
    </submittedName>
</protein>
<name>A0A832WIH4_9EURY</name>
<dbReference type="EMBL" id="DUJR01000009">
    <property type="protein sequence ID" value="HII59389.1"/>
    <property type="molecule type" value="Genomic_DNA"/>
</dbReference>
<accession>A0A832WIH4</accession>